<comment type="subcellular location">
    <subcellularLocation>
        <location evidence="4">Cytoplasm</location>
    </subcellularLocation>
</comment>
<dbReference type="AlphaFoldDB" id="C3X1B2"/>
<dbReference type="SUPFAM" id="SSF52972">
    <property type="entry name" value="ITPase-like"/>
    <property type="match status" value="1"/>
</dbReference>
<comment type="similarity">
    <text evidence="4">Belongs to the Maf family. YhdE subfamily.</text>
</comment>
<dbReference type="InterPro" id="IPR003697">
    <property type="entry name" value="Maf-like"/>
</dbReference>
<dbReference type="PIRSF" id="PIRSF006305">
    <property type="entry name" value="Maf"/>
    <property type="match status" value="1"/>
</dbReference>
<feature type="site" description="Important for substrate specificity" evidence="4">
    <location>
        <position position="88"/>
    </location>
</feature>
<sequence length="207" mass="23126">MPSEDNLIYLASRSPRRQELLNQIAVRFEILDILVQDPARPDMVDETVRAGEKPDDYVKRMAHEKAEYAWQFLHTQNRAKHPVLTADTTVVIGGRILGKPQNREEAFDMLRLLSGKTHRVLTSVAVKKDGLLFQTVQTSDVTFAPLSRENIEAYIDTGEPYDKAGGYGIQGLAGKFIQHIKGSYSGIMGLPLFETTGLLRKAGIFVP</sequence>
<dbReference type="GO" id="GO:0036221">
    <property type="term" value="F:UTP diphosphatase activity"/>
    <property type="evidence" value="ECO:0007669"/>
    <property type="project" value="RHEA"/>
</dbReference>
<name>C3X1B2_9BURK</name>
<evidence type="ECO:0000256" key="2">
    <source>
        <dbReference type="ARBA" id="ARBA00022801"/>
    </source>
</evidence>
<evidence type="ECO:0000256" key="1">
    <source>
        <dbReference type="ARBA" id="ARBA00001968"/>
    </source>
</evidence>
<evidence type="ECO:0000313" key="5">
    <source>
        <dbReference type="EMBL" id="EEO26998.1"/>
    </source>
</evidence>
<dbReference type="PANTHER" id="PTHR43213">
    <property type="entry name" value="BIFUNCTIONAL DTTP/UTP PYROPHOSPHATASE/METHYLTRANSFERASE PROTEIN-RELATED"/>
    <property type="match status" value="1"/>
</dbReference>
<dbReference type="GO" id="GO:0009117">
    <property type="term" value="P:nucleotide metabolic process"/>
    <property type="evidence" value="ECO:0007669"/>
    <property type="project" value="UniProtKB-KW"/>
</dbReference>
<dbReference type="Proteomes" id="UP000003973">
    <property type="component" value="Unassembled WGS sequence"/>
</dbReference>
<organism evidence="5 6">
    <name type="scientific">Oxalobacter paraformigenes</name>
    <dbReference type="NCBI Taxonomy" id="556268"/>
    <lineage>
        <taxon>Bacteria</taxon>
        <taxon>Pseudomonadati</taxon>
        <taxon>Pseudomonadota</taxon>
        <taxon>Betaproteobacteria</taxon>
        <taxon>Burkholderiales</taxon>
        <taxon>Oxalobacteraceae</taxon>
        <taxon>Oxalobacter</taxon>
    </lineage>
</organism>
<dbReference type="RefSeq" id="WP_005875746.1">
    <property type="nucleotide sequence ID" value="NZ_CABMNL010000001.1"/>
</dbReference>
<dbReference type="EC" id="3.6.1.9" evidence="4"/>
<dbReference type="eggNOG" id="COG0424">
    <property type="taxonomic scope" value="Bacteria"/>
</dbReference>
<comment type="function">
    <text evidence="4">Nucleoside triphosphate pyrophosphatase that hydrolyzes dTTP and UTP. May have a dual role in cell division arrest and in preventing the incorporation of modified nucleotides into cellular nucleic acids.</text>
</comment>
<keyword evidence="4" id="KW-0963">Cytoplasm</keyword>
<dbReference type="EMBL" id="ACDP02000029">
    <property type="protein sequence ID" value="EEO26998.1"/>
    <property type="molecule type" value="Genomic_DNA"/>
</dbReference>
<comment type="cofactor">
    <cofactor evidence="1 4">
        <name>a divalent metal cation</name>
        <dbReference type="ChEBI" id="CHEBI:60240"/>
    </cofactor>
</comment>
<evidence type="ECO:0000256" key="3">
    <source>
        <dbReference type="ARBA" id="ARBA00023080"/>
    </source>
</evidence>
<dbReference type="Pfam" id="PF02545">
    <property type="entry name" value="Maf"/>
    <property type="match status" value="1"/>
</dbReference>
<evidence type="ECO:0000256" key="4">
    <source>
        <dbReference type="HAMAP-Rule" id="MF_00528"/>
    </source>
</evidence>
<keyword evidence="3 4" id="KW-0546">Nucleotide metabolism</keyword>
<feature type="active site" description="Proton acceptor" evidence="4">
    <location>
        <position position="87"/>
    </location>
</feature>
<dbReference type="HAMAP" id="MF_00528">
    <property type="entry name" value="Maf"/>
    <property type="match status" value="1"/>
</dbReference>
<evidence type="ECO:0000313" key="6">
    <source>
        <dbReference type="Proteomes" id="UP000003973"/>
    </source>
</evidence>
<dbReference type="GO" id="GO:0005737">
    <property type="term" value="C:cytoplasm"/>
    <property type="evidence" value="ECO:0007669"/>
    <property type="project" value="UniProtKB-SubCell"/>
</dbReference>
<feature type="site" description="Important for substrate specificity" evidence="4">
    <location>
        <position position="16"/>
    </location>
</feature>
<dbReference type="PANTHER" id="PTHR43213:SF5">
    <property type="entry name" value="BIFUNCTIONAL DTTP_UTP PYROPHOSPHATASE_METHYLTRANSFERASE PROTEIN-RELATED"/>
    <property type="match status" value="1"/>
</dbReference>
<keyword evidence="6" id="KW-1185">Reference proteome</keyword>
<reference evidence="5" key="1">
    <citation type="submission" date="2011-10" db="EMBL/GenBank/DDBJ databases">
        <title>The Genome Sequence of Oxalobacter formigenes HOxBLS.</title>
        <authorList>
            <consortium name="The Broad Institute Genome Sequencing Platform"/>
            <person name="Earl A."/>
            <person name="Ward D."/>
            <person name="Feldgarden M."/>
            <person name="Gevers D."/>
            <person name="Allison M.J."/>
            <person name="Humphrey S."/>
            <person name="Young S.K."/>
            <person name="Zeng Q."/>
            <person name="Gargeya S."/>
            <person name="Fitzgerald M."/>
            <person name="Haas B."/>
            <person name="Abouelleil A."/>
            <person name="Alvarado L."/>
            <person name="Arachchi H.M."/>
            <person name="Berlin A."/>
            <person name="Brown A."/>
            <person name="Chapman S.B."/>
            <person name="Chen Z."/>
            <person name="Dunbar C."/>
            <person name="Freedman E."/>
            <person name="Gearin G."/>
            <person name="Goldberg J."/>
            <person name="Griggs A."/>
            <person name="Gujja S."/>
            <person name="Heiman D."/>
            <person name="Howarth C."/>
            <person name="Larson L."/>
            <person name="Lui A."/>
            <person name="MacDonald P.J.P."/>
            <person name="Montmayeur A."/>
            <person name="Murphy C."/>
            <person name="Neiman D."/>
            <person name="Pearson M."/>
            <person name="Priest M."/>
            <person name="Roberts A."/>
            <person name="Saif S."/>
            <person name="Shea T."/>
            <person name="Shenoy N."/>
            <person name="Sisk P."/>
            <person name="Stolte C."/>
            <person name="Sykes S."/>
            <person name="Wortman J."/>
            <person name="Nusbaum C."/>
            <person name="Birren B."/>
        </authorList>
    </citation>
    <scope>NUCLEOTIDE SEQUENCE [LARGE SCALE GENOMIC DNA]</scope>
    <source>
        <strain evidence="5">HOxBLS</strain>
    </source>
</reference>
<comment type="catalytic activity">
    <reaction evidence="4">
        <text>UTP + H2O = UMP + diphosphate + H(+)</text>
        <dbReference type="Rhea" id="RHEA:29395"/>
        <dbReference type="ChEBI" id="CHEBI:15377"/>
        <dbReference type="ChEBI" id="CHEBI:15378"/>
        <dbReference type="ChEBI" id="CHEBI:33019"/>
        <dbReference type="ChEBI" id="CHEBI:46398"/>
        <dbReference type="ChEBI" id="CHEBI:57865"/>
        <dbReference type="EC" id="3.6.1.9"/>
    </reaction>
</comment>
<comment type="caution">
    <text evidence="5">The sequence shown here is derived from an EMBL/GenBank/DDBJ whole genome shotgun (WGS) entry which is preliminary data.</text>
</comment>
<accession>C3X1B2</accession>
<keyword evidence="2 4" id="KW-0378">Hydrolase</keyword>
<dbReference type="InterPro" id="IPR029001">
    <property type="entry name" value="ITPase-like_fam"/>
</dbReference>
<feature type="site" description="Important for substrate specificity" evidence="4">
    <location>
        <position position="170"/>
    </location>
</feature>
<dbReference type="HOGENOM" id="CLU_040416_2_1_4"/>
<proteinExistence type="inferred from homology"/>
<dbReference type="CDD" id="cd00555">
    <property type="entry name" value="Maf"/>
    <property type="match status" value="1"/>
</dbReference>
<dbReference type="Gene3D" id="3.90.950.10">
    <property type="match status" value="1"/>
</dbReference>
<comment type="catalytic activity">
    <reaction evidence="4">
        <text>dTTP + H2O = dTMP + diphosphate + H(+)</text>
        <dbReference type="Rhea" id="RHEA:28534"/>
        <dbReference type="ChEBI" id="CHEBI:15377"/>
        <dbReference type="ChEBI" id="CHEBI:15378"/>
        <dbReference type="ChEBI" id="CHEBI:33019"/>
        <dbReference type="ChEBI" id="CHEBI:37568"/>
        <dbReference type="ChEBI" id="CHEBI:63528"/>
        <dbReference type="EC" id="3.6.1.9"/>
    </reaction>
</comment>
<dbReference type="GO" id="GO:0036218">
    <property type="term" value="F:dTTP diphosphatase activity"/>
    <property type="evidence" value="ECO:0007669"/>
    <property type="project" value="RHEA"/>
</dbReference>
<protein>
    <recommendedName>
        <fullName evidence="4">dTTP/UTP pyrophosphatase</fullName>
        <shortName evidence="4">dTTPase/UTPase</shortName>
        <ecNumber evidence="4">3.6.1.9</ecNumber>
    </recommendedName>
    <alternativeName>
        <fullName evidence="4">Nucleoside triphosphate pyrophosphatase</fullName>
    </alternativeName>
    <alternativeName>
        <fullName evidence="4">Nucleotide pyrophosphatase</fullName>
        <shortName evidence="4">Nucleotide PPase</shortName>
    </alternativeName>
</protein>
<comment type="caution">
    <text evidence="4">Lacks conserved residue(s) required for the propagation of feature annotation.</text>
</comment>
<gene>
    <name evidence="5" type="ORF">OFAG_00151</name>
</gene>
<dbReference type="NCBIfam" id="TIGR00172">
    <property type="entry name" value="maf"/>
    <property type="match status" value="1"/>
</dbReference>